<keyword evidence="2" id="KW-0805">Transcription regulation</keyword>
<dbReference type="PANTHER" id="PTHR33572">
    <property type="entry name" value="SPORE DEVELOPMENT REGULATOR VOSA"/>
    <property type="match status" value="1"/>
</dbReference>
<reference evidence="7" key="1">
    <citation type="journal article" date="2012" name="Science">
        <title>The Paleozoic origin of enzymatic lignin decomposition reconstructed from 31 fungal genomes.</title>
        <authorList>
            <person name="Floudas D."/>
            <person name="Binder M."/>
            <person name="Riley R."/>
            <person name="Barry K."/>
            <person name="Blanchette R.A."/>
            <person name="Henrissat B."/>
            <person name="Martinez A.T."/>
            <person name="Otillar R."/>
            <person name="Spatafora J.W."/>
            <person name="Yadav J.S."/>
            <person name="Aerts A."/>
            <person name="Benoit I."/>
            <person name="Boyd A."/>
            <person name="Carlson A."/>
            <person name="Copeland A."/>
            <person name="Coutinho P.M."/>
            <person name="de Vries R.P."/>
            <person name="Ferreira P."/>
            <person name="Findley K."/>
            <person name="Foster B."/>
            <person name="Gaskell J."/>
            <person name="Glotzer D."/>
            <person name="Gorecki P."/>
            <person name="Heitman J."/>
            <person name="Hesse C."/>
            <person name="Hori C."/>
            <person name="Igarashi K."/>
            <person name="Jurgens J.A."/>
            <person name="Kallen N."/>
            <person name="Kersten P."/>
            <person name="Kohler A."/>
            <person name="Kuees U."/>
            <person name="Kumar T.K.A."/>
            <person name="Kuo A."/>
            <person name="LaButti K."/>
            <person name="Larrondo L.F."/>
            <person name="Lindquist E."/>
            <person name="Ling A."/>
            <person name="Lombard V."/>
            <person name="Lucas S."/>
            <person name="Lundell T."/>
            <person name="Martin R."/>
            <person name="McLaughlin D.J."/>
            <person name="Morgenstern I."/>
            <person name="Morin E."/>
            <person name="Murat C."/>
            <person name="Nagy L.G."/>
            <person name="Nolan M."/>
            <person name="Ohm R.A."/>
            <person name="Patyshakuliyeva A."/>
            <person name="Rokas A."/>
            <person name="Ruiz-Duenas F.J."/>
            <person name="Sabat G."/>
            <person name="Salamov A."/>
            <person name="Samejima M."/>
            <person name="Schmutz J."/>
            <person name="Slot J.C."/>
            <person name="St John F."/>
            <person name="Stenlid J."/>
            <person name="Sun H."/>
            <person name="Sun S."/>
            <person name="Syed K."/>
            <person name="Tsang A."/>
            <person name="Wiebenga A."/>
            <person name="Young D."/>
            <person name="Pisabarro A."/>
            <person name="Eastwood D.C."/>
            <person name="Martin F."/>
            <person name="Cullen D."/>
            <person name="Grigoriev I.V."/>
            <person name="Hibbett D.S."/>
        </authorList>
    </citation>
    <scope>NUCLEOTIDE SEQUENCE [LARGE SCALE GENOMIC DNA]</scope>
    <source>
        <strain evidence="7">HHB-11173 SS5</strain>
    </source>
</reference>
<dbReference type="OrthoDB" id="5599552at2759"/>
<dbReference type="Pfam" id="PF11754">
    <property type="entry name" value="Velvet"/>
    <property type="match status" value="1"/>
</dbReference>
<dbReference type="HOGENOM" id="CLU_044751_1_0_1"/>
<accession>R7S3R7</accession>
<evidence type="ECO:0000313" key="7">
    <source>
        <dbReference type="Proteomes" id="UP000054196"/>
    </source>
</evidence>
<dbReference type="EMBL" id="JH687552">
    <property type="protein sequence ID" value="EIN04848.1"/>
    <property type="molecule type" value="Genomic_DNA"/>
</dbReference>
<dbReference type="KEGG" id="psq:PUNSTDRAFT_138047"/>
<dbReference type="InterPro" id="IPR038491">
    <property type="entry name" value="Velvet_dom_sf"/>
</dbReference>
<sequence length="233" mass="25433">MSPMGRPVAFAAGTFSGLTVRTELREIQAAEVARKAGTKEYTSVMWQCPDETHTPADRRPLDPPPILVARFFVVDASAQWQGEGSATEKEIRNTDDVRVEGFVCNVDLFPMSSDWRHGEPVPATLEESAKCTENLSGSRFAEAIRLEYGGAKSVMFPFPDLSVTKSGYHLLRYRIFNVLSIAAGTVPVPALAECYGGVFHVYGSKEFPGLRASTDLTKVCAPVPPSFPPFGRT</sequence>
<gene>
    <name evidence="6" type="ORF">PUNSTDRAFT_138047</name>
</gene>
<dbReference type="InterPro" id="IPR037525">
    <property type="entry name" value="Velvet_dom"/>
</dbReference>
<dbReference type="InterPro" id="IPR021740">
    <property type="entry name" value="Velvet"/>
</dbReference>
<dbReference type="Proteomes" id="UP000054196">
    <property type="component" value="Unassembled WGS sequence"/>
</dbReference>
<dbReference type="OMA" id="SAKCTEN"/>
<comment type="subcellular location">
    <subcellularLocation>
        <location evidence="1">Nucleus</location>
    </subcellularLocation>
</comment>
<evidence type="ECO:0000256" key="3">
    <source>
        <dbReference type="ARBA" id="ARBA00023163"/>
    </source>
</evidence>
<dbReference type="eggNOG" id="ENOG502SSVH">
    <property type="taxonomic scope" value="Eukaryota"/>
</dbReference>
<feature type="domain" description="Velvet" evidence="5">
    <location>
        <begin position="17"/>
        <end position="232"/>
    </location>
</feature>
<protein>
    <recommendedName>
        <fullName evidence="5">Velvet domain-containing protein</fullName>
    </recommendedName>
</protein>
<evidence type="ECO:0000256" key="2">
    <source>
        <dbReference type="ARBA" id="ARBA00023015"/>
    </source>
</evidence>
<evidence type="ECO:0000256" key="1">
    <source>
        <dbReference type="ARBA" id="ARBA00004123"/>
    </source>
</evidence>
<dbReference type="PROSITE" id="PS51821">
    <property type="entry name" value="VELVET"/>
    <property type="match status" value="1"/>
</dbReference>
<name>R7S3R7_PUNST</name>
<proteinExistence type="predicted"/>
<dbReference type="GeneID" id="18879975"/>
<keyword evidence="3" id="KW-0804">Transcription</keyword>
<keyword evidence="7" id="KW-1185">Reference proteome</keyword>
<organism evidence="6 7">
    <name type="scientific">Punctularia strigosozonata (strain HHB-11173)</name>
    <name type="common">White-rot fungus</name>
    <dbReference type="NCBI Taxonomy" id="741275"/>
    <lineage>
        <taxon>Eukaryota</taxon>
        <taxon>Fungi</taxon>
        <taxon>Dikarya</taxon>
        <taxon>Basidiomycota</taxon>
        <taxon>Agaricomycotina</taxon>
        <taxon>Agaricomycetes</taxon>
        <taxon>Corticiales</taxon>
        <taxon>Punctulariaceae</taxon>
        <taxon>Punctularia</taxon>
    </lineage>
</organism>
<evidence type="ECO:0000313" key="6">
    <source>
        <dbReference type="EMBL" id="EIN04848.1"/>
    </source>
</evidence>
<dbReference type="PANTHER" id="PTHR33572:SF3">
    <property type="entry name" value="VELVET COMPLEX SUBUNIT B"/>
    <property type="match status" value="1"/>
</dbReference>
<dbReference type="GO" id="GO:0005634">
    <property type="term" value="C:nucleus"/>
    <property type="evidence" value="ECO:0007669"/>
    <property type="project" value="UniProtKB-SubCell"/>
</dbReference>
<evidence type="ECO:0000256" key="4">
    <source>
        <dbReference type="ARBA" id="ARBA00023242"/>
    </source>
</evidence>
<keyword evidence="4" id="KW-0539">Nucleus</keyword>
<dbReference type="RefSeq" id="XP_007387771.1">
    <property type="nucleotide sequence ID" value="XM_007387709.1"/>
</dbReference>
<dbReference type="Gene3D" id="2.60.40.3960">
    <property type="entry name" value="Velvet domain"/>
    <property type="match status" value="1"/>
</dbReference>
<evidence type="ECO:0000259" key="5">
    <source>
        <dbReference type="PROSITE" id="PS51821"/>
    </source>
</evidence>
<dbReference type="AlphaFoldDB" id="R7S3R7"/>